<comment type="caution">
    <text evidence="3">The sequence shown here is derived from an EMBL/GenBank/DDBJ whole genome shotgun (WGS) entry which is preliminary data.</text>
</comment>
<dbReference type="Proteomes" id="UP001589783">
    <property type="component" value="Unassembled WGS sequence"/>
</dbReference>
<reference evidence="3 4" key="1">
    <citation type="submission" date="2024-09" db="EMBL/GenBank/DDBJ databases">
        <authorList>
            <person name="Sun Q."/>
            <person name="Mori K."/>
        </authorList>
    </citation>
    <scope>NUCLEOTIDE SEQUENCE [LARGE SCALE GENOMIC DNA]</scope>
    <source>
        <strain evidence="3 4">CCM 7957</strain>
    </source>
</reference>
<keyword evidence="2" id="KW-0472">Membrane</keyword>
<feature type="region of interest" description="Disordered" evidence="1">
    <location>
        <begin position="106"/>
        <end position="161"/>
    </location>
</feature>
<evidence type="ECO:0000256" key="2">
    <source>
        <dbReference type="SAM" id="Phobius"/>
    </source>
</evidence>
<keyword evidence="2" id="KW-0812">Transmembrane</keyword>
<protein>
    <recommendedName>
        <fullName evidence="5">DUF4115 domain-containing protein</fullName>
    </recommendedName>
</protein>
<feature type="compositionally biased region" description="Low complexity" evidence="1">
    <location>
        <begin position="140"/>
        <end position="151"/>
    </location>
</feature>
<feature type="region of interest" description="Disordered" evidence="1">
    <location>
        <begin position="1"/>
        <end position="73"/>
    </location>
</feature>
<dbReference type="RefSeq" id="WP_382359581.1">
    <property type="nucleotide sequence ID" value="NZ_JBHLWV010000002.1"/>
</dbReference>
<evidence type="ECO:0008006" key="5">
    <source>
        <dbReference type="Google" id="ProtNLM"/>
    </source>
</evidence>
<evidence type="ECO:0000313" key="3">
    <source>
        <dbReference type="EMBL" id="MFC0313436.1"/>
    </source>
</evidence>
<keyword evidence="2" id="KW-1133">Transmembrane helix</keyword>
<sequence>MTRPPHAPRPAPPYRPPVARGQTYPALGFADDGTPQYQYQPPTPAAALSVTPPTQPPAGPPTSPPEPPRDPLRRMLGGLAAVLILVLLVAAALTFFSGGDDADTRFAERSAPPATQPLDDPYLDDLENPRSSADPNAPQSPRSSAPRPSAPGTRGTPLPTVYEVTTESLTTVVFLGQGRMRVAEAPGGRWTEETVTYGDARLTLLVPEGEAASCRITVDGVEVASQEVEPSTTVRLLTCEG</sequence>
<accession>A0ABV6H3X2</accession>
<evidence type="ECO:0000256" key="1">
    <source>
        <dbReference type="SAM" id="MobiDB-lite"/>
    </source>
</evidence>
<feature type="compositionally biased region" description="Pro residues" evidence="1">
    <location>
        <begin position="1"/>
        <end position="16"/>
    </location>
</feature>
<proteinExistence type="predicted"/>
<feature type="compositionally biased region" description="Polar residues" evidence="1">
    <location>
        <begin position="129"/>
        <end position="139"/>
    </location>
</feature>
<feature type="compositionally biased region" description="Pro residues" evidence="1">
    <location>
        <begin position="53"/>
        <end position="66"/>
    </location>
</feature>
<name>A0ABV6H3X2_9ACTN</name>
<evidence type="ECO:0000313" key="4">
    <source>
        <dbReference type="Proteomes" id="UP001589783"/>
    </source>
</evidence>
<gene>
    <name evidence="3" type="ORF">ACFFJD_01010</name>
</gene>
<dbReference type="EMBL" id="JBHLWV010000002">
    <property type="protein sequence ID" value="MFC0313436.1"/>
    <property type="molecule type" value="Genomic_DNA"/>
</dbReference>
<keyword evidence="4" id="KW-1185">Reference proteome</keyword>
<feature type="transmembrane region" description="Helical" evidence="2">
    <location>
        <begin position="76"/>
        <end position="96"/>
    </location>
</feature>
<organism evidence="3 4">
    <name type="scientific">Gordonia phosphorivorans</name>
    <dbReference type="NCBI Taxonomy" id="1056982"/>
    <lineage>
        <taxon>Bacteria</taxon>
        <taxon>Bacillati</taxon>
        <taxon>Actinomycetota</taxon>
        <taxon>Actinomycetes</taxon>
        <taxon>Mycobacteriales</taxon>
        <taxon>Gordoniaceae</taxon>
        <taxon>Gordonia</taxon>
    </lineage>
</organism>